<dbReference type="AlphaFoldDB" id="A0A1G6H3Z0"/>
<dbReference type="OrthoDB" id="3218417at2"/>
<protein>
    <recommendedName>
        <fullName evidence="5">DUF3618 domain-containing protein</fullName>
    </recommendedName>
</protein>
<name>A0A1G6H3Z0_9ACTN</name>
<dbReference type="SUPFAM" id="SSF58113">
    <property type="entry name" value="Apolipoprotein A-I"/>
    <property type="match status" value="1"/>
</dbReference>
<sequence>MSTNDPDEIRRDIDRTRANLSYDVNALADEASPRQIARRQVRKVRSGAGSLRERLFGSDDDDIYYDAYGYERYHDTGFGSGDTSSGVSGIAHQAREGVSDVAHGVRDAAADAPRQLRRRTQGAPLALGLVAFGLGGVVAALMPASEPERRAAQRVKEQAAPLVEEAKAVAQEAVENVKPVAQDAMSSVQETARSGAETVREDARSSADTVKQDAARAKGNVTGGQGPGY</sequence>
<keyword evidence="2" id="KW-0812">Transmembrane</keyword>
<keyword evidence="2" id="KW-1133">Transmembrane helix</keyword>
<organism evidence="3 4">
    <name type="scientific">Raineyella antarctica</name>
    <dbReference type="NCBI Taxonomy" id="1577474"/>
    <lineage>
        <taxon>Bacteria</taxon>
        <taxon>Bacillati</taxon>
        <taxon>Actinomycetota</taxon>
        <taxon>Actinomycetes</taxon>
        <taxon>Propionibacteriales</taxon>
        <taxon>Propionibacteriaceae</taxon>
        <taxon>Raineyella</taxon>
    </lineage>
</organism>
<dbReference type="Gene3D" id="1.10.287.700">
    <property type="entry name" value="Helix hairpin bin"/>
    <property type="match status" value="1"/>
</dbReference>
<evidence type="ECO:0000313" key="3">
    <source>
        <dbReference type="EMBL" id="SDB89010.1"/>
    </source>
</evidence>
<proteinExistence type="predicted"/>
<reference evidence="3 4" key="1">
    <citation type="submission" date="2016-06" db="EMBL/GenBank/DDBJ databases">
        <authorList>
            <person name="Olsen C.W."/>
            <person name="Carey S."/>
            <person name="Hinshaw L."/>
            <person name="Karasin A.I."/>
        </authorList>
    </citation>
    <scope>NUCLEOTIDE SEQUENCE [LARGE SCALE GENOMIC DNA]</scope>
    <source>
        <strain evidence="3 4">LZ-22</strain>
    </source>
</reference>
<evidence type="ECO:0000256" key="2">
    <source>
        <dbReference type="SAM" id="Phobius"/>
    </source>
</evidence>
<dbReference type="Pfam" id="PF12277">
    <property type="entry name" value="DUF3618"/>
    <property type="match status" value="1"/>
</dbReference>
<dbReference type="STRING" id="1577474.GA0111570_106165"/>
<feature type="region of interest" description="Disordered" evidence="1">
    <location>
        <begin position="182"/>
        <end position="229"/>
    </location>
</feature>
<dbReference type="InterPro" id="IPR022062">
    <property type="entry name" value="DUF3618"/>
</dbReference>
<dbReference type="RefSeq" id="WP_092610700.1">
    <property type="nucleotide sequence ID" value="NZ_FMYF01000006.1"/>
</dbReference>
<keyword evidence="4" id="KW-1185">Reference proteome</keyword>
<evidence type="ECO:0008006" key="5">
    <source>
        <dbReference type="Google" id="ProtNLM"/>
    </source>
</evidence>
<keyword evidence="2" id="KW-0472">Membrane</keyword>
<gene>
    <name evidence="3" type="ORF">GA0111570_106165</name>
</gene>
<evidence type="ECO:0000256" key="1">
    <source>
        <dbReference type="SAM" id="MobiDB-lite"/>
    </source>
</evidence>
<feature type="transmembrane region" description="Helical" evidence="2">
    <location>
        <begin position="123"/>
        <end position="144"/>
    </location>
</feature>
<dbReference type="Proteomes" id="UP000199086">
    <property type="component" value="Unassembled WGS sequence"/>
</dbReference>
<feature type="compositionally biased region" description="Basic and acidic residues" evidence="1">
    <location>
        <begin position="198"/>
        <end position="216"/>
    </location>
</feature>
<evidence type="ECO:0000313" key="4">
    <source>
        <dbReference type="Proteomes" id="UP000199086"/>
    </source>
</evidence>
<dbReference type="EMBL" id="FMYF01000006">
    <property type="protein sequence ID" value="SDB89010.1"/>
    <property type="molecule type" value="Genomic_DNA"/>
</dbReference>
<accession>A0A1G6H3Z0</accession>